<dbReference type="PROSITE" id="PS00687">
    <property type="entry name" value="ALDEHYDE_DEHYDR_GLU"/>
    <property type="match status" value="1"/>
</dbReference>
<feature type="domain" description="Aldehyde dehydrogenase" evidence="8">
    <location>
        <begin position="10"/>
        <end position="441"/>
    </location>
</feature>
<feature type="active site" evidence="5">
    <location>
        <position position="254"/>
    </location>
</feature>
<comment type="caution">
    <text evidence="9">The sequence shown here is derived from an EMBL/GenBank/DDBJ whole genome shotgun (WGS) entry which is preliminary data.</text>
</comment>
<gene>
    <name evidence="9" type="ORF">GCM10011611_62890</name>
</gene>
<dbReference type="InterPro" id="IPR016163">
    <property type="entry name" value="Ald_DH_C"/>
</dbReference>
<dbReference type="InterPro" id="IPR015590">
    <property type="entry name" value="Aldehyde_DH_dom"/>
</dbReference>
<dbReference type="PANTHER" id="PTHR43570">
    <property type="entry name" value="ALDEHYDE DEHYDROGENASE"/>
    <property type="match status" value="1"/>
</dbReference>
<dbReference type="PANTHER" id="PTHR43570:SF20">
    <property type="entry name" value="ALDEHYDE DEHYDROGENASE ALDX-RELATED"/>
    <property type="match status" value="1"/>
</dbReference>
<reference evidence="9" key="2">
    <citation type="submission" date="2020-09" db="EMBL/GenBank/DDBJ databases">
        <authorList>
            <person name="Sun Q."/>
            <person name="Zhou Y."/>
        </authorList>
    </citation>
    <scope>NUCLEOTIDE SEQUENCE</scope>
    <source>
        <strain evidence="9">CGMCC 1.15725</strain>
    </source>
</reference>
<dbReference type="GO" id="GO:0005737">
    <property type="term" value="C:cytoplasm"/>
    <property type="evidence" value="ECO:0007669"/>
    <property type="project" value="TreeGrafter"/>
</dbReference>
<evidence type="ECO:0000256" key="2">
    <source>
        <dbReference type="ARBA" id="ARBA00023002"/>
    </source>
</evidence>
<accession>A0A8J2Z191</accession>
<dbReference type="Gene3D" id="3.40.605.10">
    <property type="entry name" value="Aldehyde Dehydrogenase, Chain A, domain 1"/>
    <property type="match status" value="1"/>
</dbReference>
<dbReference type="InterPro" id="IPR016160">
    <property type="entry name" value="Ald_DH_CS_CYS"/>
</dbReference>
<dbReference type="SUPFAM" id="SSF53720">
    <property type="entry name" value="ALDH-like"/>
    <property type="match status" value="1"/>
</dbReference>
<dbReference type="CDD" id="cd07133">
    <property type="entry name" value="ALDH_CALDH_CalB"/>
    <property type="match status" value="1"/>
</dbReference>
<keyword evidence="2 4" id="KW-0560">Oxidoreductase</keyword>
<evidence type="ECO:0000256" key="7">
    <source>
        <dbReference type="RuleBase" id="RU003345"/>
    </source>
</evidence>
<feature type="active site" evidence="5 6">
    <location>
        <position position="220"/>
    </location>
</feature>
<evidence type="ECO:0000256" key="1">
    <source>
        <dbReference type="ARBA" id="ARBA00009986"/>
    </source>
</evidence>
<dbReference type="InterPro" id="IPR012394">
    <property type="entry name" value="Aldehyde_DH_NAD(P)"/>
</dbReference>
<evidence type="ECO:0000313" key="9">
    <source>
        <dbReference type="EMBL" id="GGF47905.1"/>
    </source>
</evidence>
<dbReference type="GO" id="GO:0004029">
    <property type="term" value="F:aldehyde dehydrogenase (NAD+) activity"/>
    <property type="evidence" value="ECO:0007669"/>
    <property type="project" value="TreeGrafter"/>
</dbReference>
<evidence type="ECO:0000259" key="8">
    <source>
        <dbReference type="Pfam" id="PF00171"/>
    </source>
</evidence>
<dbReference type="RefSeq" id="WP_189052166.1">
    <property type="nucleotide sequence ID" value="NZ_BMJQ01000026.1"/>
</dbReference>
<dbReference type="AlphaFoldDB" id="A0A8J2Z191"/>
<dbReference type="GO" id="GO:0006081">
    <property type="term" value="P:aldehyde metabolic process"/>
    <property type="evidence" value="ECO:0007669"/>
    <property type="project" value="InterPro"/>
</dbReference>
<dbReference type="InterPro" id="IPR016161">
    <property type="entry name" value="Ald_DH/histidinol_DH"/>
</dbReference>
<dbReference type="Proteomes" id="UP000646365">
    <property type="component" value="Unassembled WGS sequence"/>
</dbReference>
<dbReference type="InterPro" id="IPR016162">
    <property type="entry name" value="Ald_DH_N"/>
</dbReference>
<name>A0A8J2Z191_9PROT</name>
<organism evidence="9 10">
    <name type="scientific">Aliidongia dinghuensis</name>
    <dbReference type="NCBI Taxonomy" id="1867774"/>
    <lineage>
        <taxon>Bacteria</taxon>
        <taxon>Pseudomonadati</taxon>
        <taxon>Pseudomonadota</taxon>
        <taxon>Alphaproteobacteria</taxon>
        <taxon>Rhodospirillales</taxon>
        <taxon>Dongiaceae</taxon>
        <taxon>Aliidongia</taxon>
    </lineage>
</organism>
<reference evidence="9" key="1">
    <citation type="journal article" date="2014" name="Int. J. Syst. Evol. Microbiol.">
        <title>Complete genome sequence of Corynebacterium casei LMG S-19264T (=DSM 44701T), isolated from a smear-ripened cheese.</title>
        <authorList>
            <consortium name="US DOE Joint Genome Institute (JGI-PGF)"/>
            <person name="Walter F."/>
            <person name="Albersmeier A."/>
            <person name="Kalinowski J."/>
            <person name="Ruckert C."/>
        </authorList>
    </citation>
    <scope>NUCLEOTIDE SEQUENCE</scope>
    <source>
        <strain evidence="9">CGMCC 1.15725</strain>
    </source>
</reference>
<evidence type="ECO:0000256" key="3">
    <source>
        <dbReference type="ARBA" id="ARBA00023027"/>
    </source>
</evidence>
<keyword evidence="10" id="KW-1185">Reference proteome</keyword>
<protein>
    <recommendedName>
        <fullName evidence="4">Aldehyde dehydrogenase</fullName>
    </recommendedName>
</protein>
<comment type="similarity">
    <text evidence="1 4 7">Belongs to the aldehyde dehydrogenase family.</text>
</comment>
<sequence length="479" mass="51106">MSEAPVAVASSEAERIFARQRAAVGRHGAPPYQERIEALSALLAMITRHRRRLVETVSADFGNRAAAETELGELMPLANAIKHARRHLARWMRPQRRRVGVAFQPAGARVVYQPLGVVGILAPWNYPLLLTLGPLVDALAAGNRVMLKPSELTPRTAALLQSLLAEIFPEDRVAVVTGGPDVAAAFCDLGFDHVLFTGSTRIGRQVMAAAASNLTPVTLELGGKSPVVLCRDYPMAKAAKAIAIGKLFNAGQTCVAPDYVLVPDDLVERFADAFVAAAEALYPTLAGNPDYSAIVSDRHYQRLAAMIEEARAGGARVIQHGDGAAAAERKLAPTLLIGAPDDSAAMREEIFGPILPIVPYRDLGQAIAWINDRPKPLALYCFSYDAATIEGVLDRTRSGGVTVNGTLLHVAQEDLPFGGVGDSGTGAYHGREGFVRLSHARAVLTLSRLNLSDRIAAPYGRLTALATRLLLGPTSTDAR</sequence>
<dbReference type="PROSITE" id="PS00070">
    <property type="entry name" value="ALDEHYDE_DEHYDR_CYS"/>
    <property type="match status" value="1"/>
</dbReference>
<evidence type="ECO:0000313" key="10">
    <source>
        <dbReference type="Proteomes" id="UP000646365"/>
    </source>
</evidence>
<evidence type="ECO:0000256" key="6">
    <source>
        <dbReference type="PROSITE-ProRule" id="PRU10007"/>
    </source>
</evidence>
<evidence type="ECO:0000256" key="4">
    <source>
        <dbReference type="PIRNR" id="PIRNR036492"/>
    </source>
</evidence>
<dbReference type="InterPro" id="IPR029510">
    <property type="entry name" value="Ald_DH_CS_GLU"/>
</dbReference>
<proteinExistence type="inferred from homology"/>
<dbReference type="PIRSF" id="PIRSF036492">
    <property type="entry name" value="ALDH"/>
    <property type="match status" value="1"/>
</dbReference>
<keyword evidence="3" id="KW-0520">NAD</keyword>
<dbReference type="Gene3D" id="3.40.309.10">
    <property type="entry name" value="Aldehyde Dehydrogenase, Chain A, domain 2"/>
    <property type="match status" value="1"/>
</dbReference>
<evidence type="ECO:0000256" key="5">
    <source>
        <dbReference type="PIRSR" id="PIRSR036492-1"/>
    </source>
</evidence>
<dbReference type="EMBL" id="BMJQ01000026">
    <property type="protein sequence ID" value="GGF47905.1"/>
    <property type="molecule type" value="Genomic_DNA"/>
</dbReference>
<dbReference type="Pfam" id="PF00171">
    <property type="entry name" value="Aldedh"/>
    <property type="match status" value="1"/>
</dbReference>